<reference evidence="2" key="1">
    <citation type="journal article" date="2015" name="PLoS ONE">
        <title>An Insight into the Sialome of the Lone Star Tick, Amblyomma americanum, with a Glimpse on Its Time Dependent Gene Expression.</title>
        <authorList>
            <person name="Karim S."/>
            <person name="Ribeiro J.M."/>
        </authorList>
    </citation>
    <scope>NUCLEOTIDE SEQUENCE</scope>
    <source>
        <tissue evidence="2">Salivary gland</tissue>
    </source>
</reference>
<keyword evidence="1" id="KW-1133">Transmembrane helix</keyword>
<evidence type="ECO:0000313" key="2">
    <source>
        <dbReference type="EMBL" id="JAG91718.1"/>
    </source>
</evidence>
<protein>
    <submittedName>
        <fullName evidence="2">Putative secreted protein</fullName>
    </submittedName>
</protein>
<dbReference type="AlphaFoldDB" id="A0A0C9SEQ0"/>
<accession>A0A0C9SEQ0</accession>
<dbReference type="EMBL" id="GBZX01001022">
    <property type="protein sequence ID" value="JAG91718.1"/>
    <property type="molecule type" value="mRNA"/>
</dbReference>
<proteinExistence type="evidence at transcript level"/>
<evidence type="ECO:0000256" key="1">
    <source>
        <dbReference type="SAM" id="Phobius"/>
    </source>
</evidence>
<feature type="transmembrane region" description="Helical" evidence="1">
    <location>
        <begin position="6"/>
        <end position="24"/>
    </location>
</feature>
<name>A0A0C9SEQ0_AMBAM</name>
<keyword evidence="1" id="KW-0472">Membrane</keyword>
<keyword evidence="1" id="KW-0812">Transmembrane</keyword>
<organism evidence="2">
    <name type="scientific">Amblyomma americanum</name>
    <name type="common">Lone star tick</name>
    <dbReference type="NCBI Taxonomy" id="6943"/>
    <lineage>
        <taxon>Eukaryota</taxon>
        <taxon>Metazoa</taxon>
        <taxon>Ecdysozoa</taxon>
        <taxon>Arthropoda</taxon>
        <taxon>Chelicerata</taxon>
        <taxon>Arachnida</taxon>
        <taxon>Acari</taxon>
        <taxon>Parasitiformes</taxon>
        <taxon>Ixodida</taxon>
        <taxon>Ixodoidea</taxon>
        <taxon>Ixodidae</taxon>
        <taxon>Amblyomminae</taxon>
        <taxon>Amblyomma</taxon>
    </lineage>
</organism>
<sequence length="105" mass="11469">MSSHVALPVTIFGIILLHAIVVCFSRPQITSRSNNTTEPEISLESCNQTCNPSQHVACCDGCICFLRNNDTEGHCYQIVGLDYEYGSLNMSSLDAYTPIPPVTNS</sequence>